<dbReference type="EMBL" id="CP009416">
    <property type="protein sequence ID" value="AJD89808.1"/>
    <property type="molecule type" value="Genomic_DNA"/>
</dbReference>
<keyword evidence="2" id="KW-1133">Transmembrane helix</keyword>
<accession>A0A0B5AMQ2</accession>
<dbReference type="BioCyc" id="JESP1508404:G14D9-9708-MONOMER"/>
<organism evidence="4 5">
    <name type="scientific">Jeotgalibacillus malaysiensis</name>
    <dbReference type="NCBI Taxonomy" id="1508404"/>
    <lineage>
        <taxon>Bacteria</taxon>
        <taxon>Bacillati</taxon>
        <taxon>Bacillota</taxon>
        <taxon>Bacilli</taxon>
        <taxon>Bacillales</taxon>
        <taxon>Caryophanaceae</taxon>
        <taxon>Jeotgalibacillus</taxon>
    </lineage>
</organism>
<feature type="transmembrane region" description="Helical" evidence="2">
    <location>
        <begin position="64"/>
        <end position="82"/>
    </location>
</feature>
<dbReference type="InterPro" id="IPR006750">
    <property type="entry name" value="YdcZ"/>
</dbReference>
<dbReference type="HOGENOM" id="CLU_068878_4_0_9"/>
<feature type="signal peptide" evidence="3">
    <location>
        <begin position="1"/>
        <end position="22"/>
    </location>
</feature>
<evidence type="ECO:0000256" key="1">
    <source>
        <dbReference type="ARBA" id="ARBA00004127"/>
    </source>
</evidence>
<proteinExistence type="predicted"/>
<feature type="chain" id="PRO_5002098080" evidence="3">
    <location>
        <begin position="23"/>
        <end position="141"/>
    </location>
</feature>
<dbReference type="OrthoDB" id="9789346at2"/>
<keyword evidence="2" id="KW-0812">Transmembrane</keyword>
<feature type="transmembrane region" description="Helical" evidence="2">
    <location>
        <begin position="88"/>
        <end position="108"/>
    </location>
</feature>
<evidence type="ECO:0000313" key="5">
    <source>
        <dbReference type="Proteomes" id="UP000031449"/>
    </source>
</evidence>
<dbReference type="PANTHER" id="PTHR34821">
    <property type="entry name" value="INNER MEMBRANE PROTEIN YDCZ"/>
    <property type="match status" value="1"/>
</dbReference>
<keyword evidence="2" id="KW-0472">Membrane</keyword>
<protein>
    <submittedName>
        <fullName evidence="4">Membrane protein</fullName>
    </submittedName>
</protein>
<dbReference type="Proteomes" id="UP000031449">
    <property type="component" value="Chromosome"/>
</dbReference>
<dbReference type="InterPro" id="IPR037185">
    <property type="entry name" value="EmrE-like"/>
</dbReference>
<reference evidence="4 5" key="1">
    <citation type="submission" date="2014-08" db="EMBL/GenBank/DDBJ databases">
        <title>Complete genome of a marine bacteria Jeotgalibacillus malaysiensis.</title>
        <authorList>
            <person name="Yaakop A.S."/>
            <person name="Chan K.-G."/>
            <person name="Goh K.M."/>
        </authorList>
    </citation>
    <scope>NUCLEOTIDE SEQUENCE [LARGE SCALE GENOMIC DNA]</scope>
    <source>
        <strain evidence="4 5">D5</strain>
    </source>
</reference>
<dbReference type="Pfam" id="PF04657">
    <property type="entry name" value="DMT_YdcZ"/>
    <property type="match status" value="1"/>
</dbReference>
<keyword evidence="5" id="KW-1185">Reference proteome</keyword>
<dbReference type="AlphaFoldDB" id="A0A0B5AMQ2"/>
<feature type="transmembrane region" description="Helical" evidence="2">
    <location>
        <begin position="120"/>
        <end position="139"/>
    </location>
</feature>
<keyword evidence="3" id="KW-0732">Signal</keyword>
<sequence>MKGVIFALAGGFFLTFQSVANATISNQIGTWQAAAMTQLTGFVLAVLIVLALRDRSYRDLGQVPKLYASGGALAAIVLFSNITAVHLMGVTLTIGIFLIAQLVAAIIIDKFGWFDMMKKNISRTQIIGVALMILGVVVLKI</sequence>
<dbReference type="PANTHER" id="PTHR34821:SF3">
    <property type="entry name" value="MEMBRANE PROTEIN"/>
    <property type="match status" value="1"/>
</dbReference>
<evidence type="ECO:0000256" key="2">
    <source>
        <dbReference type="SAM" id="Phobius"/>
    </source>
</evidence>
<name>A0A0B5AMQ2_9BACL</name>
<dbReference type="STRING" id="1508404.JMA_04910"/>
<feature type="transmembrane region" description="Helical" evidence="2">
    <location>
        <begin position="32"/>
        <end position="52"/>
    </location>
</feature>
<dbReference type="KEGG" id="jeo:JMA_04910"/>
<dbReference type="GO" id="GO:0005886">
    <property type="term" value="C:plasma membrane"/>
    <property type="evidence" value="ECO:0007669"/>
    <property type="project" value="TreeGrafter"/>
</dbReference>
<evidence type="ECO:0000256" key="3">
    <source>
        <dbReference type="SAM" id="SignalP"/>
    </source>
</evidence>
<dbReference type="SUPFAM" id="SSF103481">
    <property type="entry name" value="Multidrug resistance efflux transporter EmrE"/>
    <property type="match status" value="1"/>
</dbReference>
<comment type="subcellular location">
    <subcellularLocation>
        <location evidence="1">Endomembrane system</location>
        <topology evidence="1">Multi-pass membrane protein</topology>
    </subcellularLocation>
</comment>
<gene>
    <name evidence="4" type="ORF">JMA_04910</name>
</gene>
<evidence type="ECO:0000313" key="4">
    <source>
        <dbReference type="EMBL" id="AJD89808.1"/>
    </source>
</evidence>